<evidence type="ECO:0000313" key="2">
    <source>
        <dbReference type="EMBL" id="GAG91952.1"/>
    </source>
</evidence>
<feature type="transmembrane region" description="Helical" evidence="1">
    <location>
        <begin position="7"/>
        <end position="26"/>
    </location>
</feature>
<feature type="transmembrane region" description="Helical" evidence="1">
    <location>
        <begin position="32"/>
        <end position="52"/>
    </location>
</feature>
<comment type="caution">
    <text evidence="2">The sequence shown here is derived from an EMBL/GenBank/DDBJ whole genome shotgun (WGS) entry which is preliminary data.</text>
</comment>
<evidence type="ECO:0008006" key="3">
    <source>
        <dbReference type="Google" id="ProtNLM"/>
    </source>
</evidence>
<feature type="transmembrane region" description="Helical" evidence="1">
    <location>
        <begin position="232"/>
        <end position="251"/>
    </location>
</feature>
<organism evidence="2">
    <name type="scientific">marine sediment metagenome</name>
    <dbReference type="NCBI Taxonomy" id="412755"/>
    <lineage>
        <taxon>unclassified sequences</taxon>
        <taxon>metagenomes</taxon>
        <taxon>ecological metagenomes</taxon>
    </lineage>
</organism>
<reference evidence="2" key="1">
    <citation type="journal article" date="2014" name="Front. Microbiol.">
        <title>High frequency of phylogenetically diverse reductive dehalogenase-homologous genes in deep subseafloor sedimentary metagenomes.</title>
        <authorList>
            <person name="Kawai M."/>
            <person name="Futagami T."/>
            <person name="Toyoda A."/>
            <person name="Takaki Y."/>
            <person name="Nishi S."/>
            <person name="Hori S."/>
            <person name="Arai W."/>
            <person name="Tsubouchi T."/>
            <person name="Morono Y."/>
            <person name="Uchiyama I."/>
            <person name="Ito T."/>
            <person name="Fujiyama A."/>
            <person name="Inagaki F."/>
            <person name="Takami H."/>
        </authorList>
    </citation>
    <scope>NUCLEOTIDE SEQUENCE</scope>
    <source>
        <strain evidence="2">Expedition CK06-06</strain>
    </source>
</reference>
<evidence type="ECO:0000256" key="1">
    <source>
        <dbReference type="SAM" id="Phobius"/>
    </source>
</evidence>
<proteinExistence type="predicted"/>
<feature type="transmembrane region" description="Helical" evidence="1">
    <location>
        <begin position="193"/>
        <end position="220"/>
    </location>
</feature>
<feature type="non-terminal residue" evidence="2">
    <location>
        <position position="283"/>
    </location>
</feature>
<keyword evidence="1" id="KW-0812">Transmembrane</keyword>
<keyword evidence="1" id="KW-0472">Membrane</keyword>
<accession>X1CFV4</accession>
<name>X1CFV4_9ZZZZ</name>
<keyword evidence="1" id="KW-1133">Transmembrane helix</keyword>
<sequence>EQKEPVPYSPIPYIVLGSVALGLQLLAGHVEVTYYVLMVGGFYALWRLIALWRSQGTVRPALRLGGWLLVMVVLGLGLGAVQFIPLYQVAQNNFRFGSTRYQEVIGWAYPWRQIVTFLVPDFYGNPTHHAYWDIVSWQWQPVLRNALGEVIHSVVWLKELPTWKNYVEAASYLGILPLLLALVAFLGKRTRHIWLFAALAVISLLFAFGTPLYAVLFYLMPGFNQLHSPFRWVFPYTLSIAVLAGFGATYLSGTGRQTTSAQSPFVGNETPRYIGWPVFWAGV</sequence>
<dbReference type="AlphaFoldDB" id="X1CFV4"/>
<protein>
    <recommendedName>
        <fullName evidence="3">Glycosyltransferase RgtA/B/C/D-like domain-containing protein</fullName>
    </recommendedName>
</protein>
<gene>
    <name evidence="2" type="ORF">S01H4_44520</name>
</gene>
<dbReference type="EMBL" id="BART01024696">
    <property type="protein sequence ID" value="GAG91952.1"/>
    <property type="molecule type" value="Genomic_DNA"/>
</dbReference>
<feature type="transmembrane region" description="Helical" evidence="1">
    <location>
        <begin position="169"/>
        <end position="186"/>
    </location>
</feature>
<feature type="transmembrane region" description="Helical" evidence="1">
    <location>
        <begin position="64"/>
        <end position="84"/>
    </location>
</feature>
<feature type="non-terminal residue" evidence="2">
    <location>
        <position position="1"/>
    </location>
</feature>